<sequence>HNGSWYLKVCDSNHNYNFDNNMPRHLIVYQFSEQQLRSVVAIITASSCPEEIVSTLHYNDLSILILNKDIYNSHEWL</sequence>
<proteinExistence type="predicted"/>
<name>A0ACA9SKX7_9GLOM</name>
<organism evidence="1 2">
    <name type="scientific">Racocetra persica</name>
    <dbReference type="NCBI Taxonomy" id="160502"/>
    <lineage>
        <taxon>Eukaryota</taxon>
        <taxon>Fungi</taxon>
        <taxon>Fungi incertae sedis</taxon>
        <taxon>Mucoromycota</taxon>
        <taxon>Glomeromycotina</taxon>
        <taxon>Glomeromycetes</taxon>
        <taxon>Diversisporales</taxon>
        <taxon>Gigasporaceae</taxon>
        <taxon>Racocetra</taxon>
    </lineage>
</organism>
<dbReference type="EMBL" id="CAJVQC010130361">
    <property type="protein sequence ID" value="CAG8841454.1"/>
    <property type="molecule type" value="Genomic_DNA"/>
</dbReference>
<evidence type="ECO:0000313" key="2">
    <source>
        <dbReference type="Proteomes" id="UP000789920"/>
    </source>
</evidence>
<gene>
    <name evidence="1" type="ORF">RPERSI_LOCUS31884</name>
</gene>
<evidence type="ECO:0000313" key="1">
    <source>
        <dbReference type="EMBL" id="CAG8841454.1"/>
    </source>
</evidence>
<accession>A0ACA9SKX7</accession>
<protein>
    <submittedName>
        <fullName evidence="1">4463_t:CDS:1</fullName>
    </submittedName>
</protein>
<dbReference type="Proteomes" id="UP000789920">
    <property type="component" value="Unassembled WGS sequence"/>
</dbReference>
<feature type="non-terminal residue" evidence="1">
    <location>
        <position position="1"/>
    </location>
</feature>
<feature type="non-terminal residue" evidence="1">
    <location>
        <position position="77"/>
    </location>
</feature>
<comment type="caution">
    <text evidence="1">The sequence shown here is derived from an EMBL/GenBank/DDBJ whole genome shotgun (WGS) entry which is preliminary data.</text>
</comment>
<reference evidence="1" key="1">
    <citation type="submission" date="2021-06" db="EMBL/GenBank/DDBJ databases">
        <authorList>
            <person name="Kallberg Y."/>
            <person name="Tangrot J."/>
            <person name="Rosling A."/>
        </authorList>
    </citation>
    <scope>NUCLEOTIDE SEQUENCE</scope>
    <source>
        <strain evidence="1">MA461A</strain>
    </source>
</reference>
<keyword evidence="2" id="KW-1185">Reference proteome</keyword>